<dbReference type="Pfam" id="PF22675">
    <property type="entry name" value="KH-I_KHDC4-BBP"/>
    <property type="match status" value="1"/>
</dbReference>
<proteinExistence type="inferred from homology"/>
<dbReference type="PANTHER" id="PTHR15744">
    <property type="entry name" value="BLOM7"/>
    <property type="match status" value="1"/>
</dbReference>
<evidence type="ECO:0000256" key="4">
    <source>
        <dbReference type="ARBA" id="ARBA00045732"/>
    </source>
</evidence>
<feature type="compositionally biased region" description="Polar residues" evidence="5">
    <location>
        <begin position="563"/>
        <end position="572"/>
    </location>
</feature>
<dbReference type="CDD" id="cd22386">
    <property type="entry name" value="KH-I_KHDC4_rpt2"/>
    <property type="match status" value="1"/>
</dbReference>
<feature type="compositionally biased region" description="Basic and acidic residues" evidence="5">
    <location>
        <begin position="573"/>
        <end position="585"/>
    </location>
</feature>
<feature type="compositionally biased region" description="Low complexity" evidence="5">
    <location>
        <begin position="613"/>
        <end position="666"/>
    </location>
</feature>
<name>A0AAN9C1Z9_9CAEN</name>
<dbReference type="InterPro" id="IPR047890">
    <property type="entry name" value="KHDC4_KH-I_first"/>
</dbReference>
<feature type="compositionally biased region" description="Gly residues" evidence="5">
    <location>
        <begin position="144"/>
        <end position="154"/>
    </location>
</feature>
<dbReference type="Pfam" id="PF23469">
    <property type="entry name" value="KH_12"/>
    <property type="match status" value="1"/>
</dbReference>
<feature type="region of interest" description="Disordered" evidence="5">
    <location>
        <begin position="606"/>
        <end position="666"/>
    </location>
</feature>
<evidence type="ECO:0000256" key="3">
    <source>
        <dbReference type="ARBA" id="ARBA00030267"/>
    </source>
</evidence>
<dbReference type="InterPro" id="IPR047889">
    <property type="entry name" value="KHDC4_KH-I_second"/>
</dbReference>
<feature type="compositionally biased region" description="Pro residues" evidence="5">
    <location>
        <begin position="861"/>
        <end position="870"/>
    </location>
</feature>
<dbReference type="PANTHER" id="PTHR15744:SF0">
    <property type="entry name" value="KH HOMOLOGY DOMAIN-CONTAINING PROTEIN 4"/>
    <property type="match status" value="1"/>
</dbReference>
<evidence type="ECO:0000256" key="1">
    <source>
        <dbReference type="ARBA" id="ARBA00006093"/>
    </source>
</evidence>
<feature type="domain" description="KHDC4/BBP-like KH-domain type I" evidence="6">
    <location>
        <begin position="229"/>
        <end position="304"/>
    </location>
</feature>
<dbReference type="GO" id="GO:0003723">
    <property type="term" value="F:RNA binding"/>
    <property type="evidence" value="ECO:0007669"/>
    <property type="project" value="InterPro"/>
</dbReference>
<comment type="function">
    <text evidence="4">RNA-binding protein involved in pre-mRNA splicing. Interacts with the PRP19C/Prp19 complex/NTC/Nineteen complex which is part of the spliceosome. Involved in regulating splice site selection. Binds preferentially RNA with A/C rich sequences and poly-C stretches.</text>
</comment>
<feature type="domain" description="ATP-dependent RNA helicase PRP5/DDX46/KHDC4 KH" evidence="7">
    <location>
        <begin position="63"/>
        <end position="145"/>
    </location>
</feature>
<dbReference type="CDD" id="cd22385">
    <property type="entry name" value="KH-I_KHDC4_rpt1"/>
    <property type="match status" value="1"/>
</dbReference>
<organism evidence="8 9">
    <name type="scientific">Littorina saxatilis</name>
    <dbReference type="NCBI Taxonomy" id="31220"/>
    <lineage>
        <taxon>Eukaryota</taxon>
        <taxon>Metazoa</taxon>
        <taxon>Spiralia</taxon>
        <taxon>Lophotrochozoa</taxon>
        <taxon>Mollusca</taxon>
        <taxon>Gastropoda</taxon>
        <taxon>Caenogastropoda</taxon>
        <taxon>Littorinimorpha</taxon>
        <taxon>Littorinoidea</taxon>
        <taxon>Littorinidae</taxon>
        <taxon>Littorina</taxon>
    </lineage>
</organism>
<dbReference type="SUPFAM" id="SSF54791">
    <property type="entry name" value="Eukaryotic type KH-domain (KH-domain type I)"/>
    <property type="match status" value="2"/>
</dbReference>
<gene>
    <name evidence="8" type="ORF">V1264_001686</name>
</gene>
<accession>A0AAN9C1Z9</accession>
<feature type="compositionally biased region" description="Low complexity" evidence="5">
    <location>
        <begin position="1068"/>
        <end position="1081"/>
    </location>
</feature>
<feature type="compositionally biased region" description="Polar residues" evidence="5">
    <location>
        <begin position="819"/>
        <end position="836"/>
    </location>
</feature>
<dbReference type="EMBL" id="JBAMIC010000001">
    <property type="protein sequence ID" value="KAK7115897.1"/>
    <property type="molecule type" value="Genomic_DNA"/>
</dbReference>
<dbReference type="InterPro" id="IPR056149">
    <property type="entry name" value="PRP5/DDX46/KHDC4_KH"/>
</dbReference>
<keyword evidence="9" id="KW-1185">Reference proteome</keyword>
<dbReference type="Proteomes" id="UP001374579">
    <property type="component" value="Unassembled WGS sequence"/>
</dbReference>
<comment type="caution">
    <text evidence="8">The sequence shown here is derived from an EMBL/GenBank/DDBJ whole genome shotgun (WGS) entry which is preliminary data.</text>
</comment>
<evidence type="ECO:0000313" key="8">
    <source>
        <dbReference type="EMBL" id="KAK7115897.1"/>
    </source>
</evidence>
<evidence type="ECO:0000259" key="6">
    <source>
        <dbReference type="Pfam" id="PF22675"/>
    </source>
</evidence>
<dbReference type="FunFam" id="3.30.1370.10:FF:000037">
    <property type="entry name" value="KH domain protein"/>
    <property type="match status" value="1"/>
</dbReference>
<dbReference type="GO" id="GO:0005634">
    <property type="term" value="C:nucleus"/>
    <property type="evidence" value="ECO:0007669"/>
    <property type="project" value="InterPro"/>
</dbReference>
<feature type="compositionally biased region" description="Polar residues" evidence="5">
    <location>
        <begin position="1001"/>
        <end position="1035"/>
    </location>
</feature>
<feature type="region of interest" description="Disordered" evidence="5">
    <location>
        <begin position="730"/>
        <end position="1081"/>
    </location>
</feature>
<feature type="compositionally biased region" description="Pro residues" evidence="5">
    <location>
        <begin position="1056"/>
        <end position="1067"/>
    </location>
</feature>
<comment type="similarity">
    <text evidence="1">Belongs to the KHDC4 family.</text>
</comment>
<evidence type="ECO:0000256" key="2">
    <source>
        <dbReference type="ARBA" id="ARBA00017795"/>
    </source>
</evidence>
<evidence type="ECO:0000313" key="9">
    <source>
        <dbReference type="Proteomes" id="UP001374579"/>
    </source>
</evidence>
<protein>
    <recommendedName>
        <fullName evidence="2">KH homology domain-containing protein 4</fullName>
    </recommendedName>
    <alternativeName>
        <fullName evidence="3">Brings lots of money 7</fullName>
    </alternativeName>
</protein>
<dbReference type="AlphaFoldDB" id="A0AAN9C1Z9"/>
<sequence length="1081" mass="114592">MAAYGNFIPSQFQIPQEKSSLEAAAEAAAKVNAMLIAKGKLRPNQVHNNQQNQKKVNPNNMVAAEVEINDAPLSMRNMLTRGPTQEEITKFSGAAVSTRGRYMTPVEKMKNNSGERPLYLFVQGPNQDSVNVAVARINEILTGGKGGAPTGGGLVRTSAAPPPTGQHQLNIPPAQPPPQGVGPPMMHMHTMQMPPVHQPPPMMAPPVQPPEMQQITVLEEKLFIGLEHAPPNFDVKGKLLGPGGSYLMHIQTETCAKVFLRGKGSGFFEPALGREAFEPMHILIQHPNMMGLQQAKQLAENLIQTVQQMYASFQQVLASLPPAVAPGPTAYITGNYQQPTSMAEAAFLGPPPGMPTLTGLPEAQLVQSAQGLQQQQTVMVPSSSISSVMMPAGSIASTLSAMNQGQPGAAGMMMPTTLSMTHVPVVSTLPISTQTHLHLSAPPGALELGQQQLMMSQAPPPQPLGQVNLAPQMTVQTSMPASMASLASLAPAPTFNPGLQQTMQLVSQPGPGMAPPPAPVPGPGQPSHYQTIYTPQELVSSGHLVISSAPSSHIYSMATSNSMVTNTPTTDSEFTRRRFTEEKDDKIPESLLGYQHGPPHLVNLVCSSPPPMGQGQPSQSALMQGQAQGQPAPQPGFSQAHPQMSPAPQPQQVAVMQGQPQPGQLVQQTHPGLQAALPPGHPGIPTSFTLQPGIQVQTIHTLSTQLPPNSMSPVSQAYQMPPTSMEENRFGVPTMSSAPGMMPPPPPPTSVSIPSASNGEQVGGTRQLMPPPSSRSDSQPWGAPANGPKRGMSNGDRGPEQDRKRRKGENGAEEEENGSQSPRVQSESPKPGTPTQGHAPRSQAYSPGRDAPLHDSFDHVPLPPPPPPHHQQPAYQPQQFESGGGVPPGAHLTHMPQASQPYDLAPQPPPPPMHQHFVDAGGQPPPPPLQFQDLGPQFVPPSSQGEMAQFHPQPHSQAELGHPYPTPPGHPGAHPQGDMGHNPYVPVSAQGEMGPGGGNQPAHSLYSQFSQAFSQPGPQQHYITTPPVSSHSSFHPGQAPQLMHQHAQGPPRHPHGPPPPPPPPPPSSQYQHGPPQGYWHS</sequence>
<feature type="region of interest" description="Disordered" evidence="5">
    <location>
        <begin position="563"/>
        <end position="585"/>
    </location>
</feature>
<dbReference type="Gene3D" id="3.30.1370.10">
    <property type="entry name" value="K Homology domain, type 1"/>
    <property type="match status" value="2"/>
</dbReference>
<dbReference type="InterPro" id="IPR031121">
    <property type="entry name" value="RIK/BLOM7"/>
</dbReference>
<dbReference type="InterPro" id="IPR036612">
    <property type="entry name" value="KH_dom_type_1_sf"/>
</dbReference>
<dbReference type="InterPro" id="IPR055256">
    <property type="entry name" value="KH_1_KHDC4/BBP-like"/>
</dbReference>
<feature type="region of interest" description="Disordered" evidence="5">
    <location>
        <begin position="144"/>
        <end position="187"/>
    </location>
</feature>
<evidence type="ECO:0000256" key="5">
    <source>
        <dbReference type="SAM" id="MobiDB-lite"/>
    </source>
</evidence>
<evidence type="ECO:0000259" key="7">
    <source>
        <dbReference type="Pfam" id="PF23469"/>
    </source>
</evidence>
<reference evidence="8 9" key="1">
    <citation type="submission" date="2024-02" db="EMBL/GenBank/DDBJ databases">
        <title>Chromosome-scale genome assembly of the rough periwinkle Littorina saxatilis.</title>
        <authorList>
            <person name="De Jode A."/>
            <person name="Faria R."/>
            <person name="Formenti G."/>
            <person name="Sims Y."/>
            <person name="Smith T.P."/>
            <person name="Tracey A."/>
            <person name="Wood J.M.D."/>
            <person name="Zagrodzka Z.B."/>
            <person name="Johannesson K."/>
            <person name="Butlin R.K."/>
            <person name="Leder E.H."/>
        </authorList>
    </citation>
    <scope>NUCLEOTIDE SEQUENCE [LARGE SCALE GENOMIC DNA]</scope>
    <source>
        <strain evidence="8">Snail1</strain>
        <tissue evidence="8">Muscle</tissue>
    </source>
</reference>